<feature type="compositionally biased region" description="Polar residues" evidence="1">
    <location>
        <begin position="1"/>
        <end position="19"/>
    </location>
</feature>
<feature type="compositionally biased region" description="Basic and acidic residues" evidence="1">
    <location>
        <begin position="20"/>
        <end position="33"/>
    </location>
</feature>
<sequence>MMSFNKSLAVDSYSNSNMAQEDKVCNKGPDRPLARSKGSKGHRAALGGR</sequence>
<protein>
    <submittedName>
        <fullName evidence="2">Uncharacterized protein</fullName>
    </submittedName>
</protein>
<dbReference type="AlphaFoldDB" id="A0A9P0DM83"/>
<keyword evidence="3" id="KW-1185">Reference proteome</keyword>
<gene>
    <name evidence="2" type="ORF">CEUTPL_LOCUS10951</name>
</gene>
<evidence type="ECO:0000256" key="1">
    <source>
        <dbReference type="SAM" id="MobiDB-lite"/>
    </source>
</evidence>
<evidence type="ECO:0000313" key="2">
    <source>
        <dbReference type="EMBL" id="CAH1132438.1"/>
    </source>
</evidence>
<dbReference type="EMBL" id="OU892282">
    <property type="protein sequence ID" value="CAH1132438.1"/>
    <property type="molecule type" value="Genomic_DNA"/>
</dbReference>
<name>A0A9P0DM83_9CUCU</name>
<proteinExistence type="predicted"/>
<feature type="region of interest" description="Disordered" evidence="1">
    <location>
        <begin position="1"/>
        <end position="49"/>
    </location>
</feature>
<accession>A0A9P0DM83</accession>
<dbReference type="Proteomes" id="UP001152799">
    <property type="component" value="Chromosome 6"/>
</dbReference>
<evidence type="ECO:0000313" key="3">
    <source>
        <dbReference type="Proteomes" id="UP001152799"/>
    </source>
</evidence>
<organism evidence="2 3">
    <name type="scientific">Ceutorhynchus assimilis</name>
    <name type="common">cabbage seed weevil</name>
    <dbReference type="NCBI Taxonomy" id="467358"/>
    <lineage>
        <taxon>Eukaryota</taxon>
        <taxon>Metazoa</taxon>
        <taxon>Ecdysozoa</taxon>
        <taxon>Arthropoda</taxon>
        <taxon>Hexapoda</taxon>
        <taxon>Insecta</taxon>
        <taxon>Pterygota</taxon>
        <taxon>Neoptera</taxon>
        <taxon>Endopterygota</taxon>
        <taxon>Coleoptera</taxon>
        <taxon>Polyphaga</taxon>
        <taxon>Cucujiformia</taxon>
        <taxon>Curculionidae</taxon>
        <taxon>Ceutorhynchinae</taxon>
        <taxon>Ceutorhynchus</taxon>
    </lineage>
</organism>
<reference evidence="2" key="1">
    <citation type="submission" date="2022-01" db="EMBL/GenBank/DDBJ databases">
        <authorList>
            <person name="King R."/>
        </authorList>
    </citation>
    <scope>NUCLEOTIDE SEQUENCE</scope>
</reference>